<feature type="domain" description="GGDEF" evidence="6">
    <location>
        <begin position="210"/>
        <end position="344"/>
    </location>
</feature>
<protein>
    <recommendedName>
        <fullName evidence="9">Diguanylate cyclase (GGDEF)-like protein</fullName>
    </recommendedName>
</protein>
<evidence type="ECO:0000256" key="3">
    <source>
        <dbReference type="PROSITE-ProRule" id="PRU00169"/>
    </source>
</evidence>
<dbReference type="PROSITE" id="PS50110">
    <property type="entry name" value="RESPONSE_REGULATORY"/>
    <property type="match status" value="1"/>
</dbReference>
<evidence type="ECO:0008006" key="9">
    <source>
        <dbReference type="Google" id="ProtNLM"/>
    </source>
</evidence>
<dbReference type="CDD" id="cd01948">
    <property type="entry name" value="EAL"/>
    <property type="match status" value="1"/>
</dbReference>
<evidence type="ECO:0000259" key="5">
    <source>
        <dbReference type="PROSITE" id="PS50883"/>
    </source>
</evidence>
<evidence type="ECO:0000259" key="4">
    <source>
        <dbReference type="PROSITE" id="PS50110"/>
    </source>
</evidence>
<dbReference type="Gene3D" id="3.30.450.40">
    <property type="match status" value="1"/>
</dbReference>
<dbReference type="InterPro" id="IPR000160">
    <property type="entry name" value="GGDEF_dom"/>
</dbReference>
<dbReference type="InterPro" id="IPR029787">
    <property type="entry name" value="Nucleotide_cyclase"/>
</dbReference>
<dbReference type="SMART" id="SM00052">
    <property type="entry name" value="EAL"/>
    <property type="match status" value="1"/>
</dbReference>
<dbReference type="CDD" id="cd01949">
    <property type="entry name" value="GGDEF"/>
    <property type="match status" value="1"/>
</dbReference>
<dbReference type="SMART" id="SM00267">
    <property type="entry name" value="GGDEF"/>
    <property type="match status" value="1"/>
</dbReference>
<feature type="domain" description="Response regulatory" evidence="4">
    <location>
        <begin position="618"/>
        <end position="733"/>
    </location>
</feature>
<dbReference type="Gene3D" id="3.20.20.450">
    <property type="entry name" value="EAL domain"/>
    <property type="match status" value="1"/>
</dbReference>
<reference evidence="7 8" key="1">
    <citation type="journal article" date="2022" name="Int. J. Syst. Evol. Microbiol.">
        <title>Noviherbaspirillum aridicola sp. nov., isolated from an arid soil in Pakistan.</title>
        <authorList>
            <person name="Khan I.U."/>
            <person name="Saqib M."/>
            <person name="Amin A."/>
            <person name="Hussain F."/>
            <person name="Li L."/>
            <person name="Liu Y.H."/>
            <person name="Fang B.Z."/>
            <person name="Ahmed I."/>
            <person name="Li W.J."/>
        </authorList>
    </citation>
    <scope>NUCLEOTIDE SEQUENCE [LARGE SCALE GENOMIC DNA]</scope>
    <source>
        <strain evidence="7 8">NCCP-691</strain>
    </source>
</reference>
<dbReference type="SMART" id="SM00448">
    <property type="entry name" value="REC"/>
    <property type="match status" value="1"/>
</dbReference>
<evidence type="ECO:0000256" key="2">
    <source>
        <dbReference type="ARBA" id="ARBA00022777"/>
    </source>
</evidence>
<dbReference type="InterPro" id="IPR001633">
    <property type="entry name" value="EAL_dom"/>
</dbReference>
<dbReference type="Gene3D" id="3.30.70.270">
    <property type="match status" value="1"/>
</dbReference>
<dbReference type="InterPro" id="IPR011006">
    <property type="entry name" value="CheY-like_superfamily"/>
</dbReference>
<dbReference type="Gene3D" id="3.40.50.2300">
    <property type="match status" value="1"/>
</dbReference>
<dbReference type="PANTHER" id="PTHR33121">
    <property type="entry name" value="CYCLIC DI-GMP PHOSPHODIESTERASE PDEF"/>
    <property type="match status" value="1"/>
</dbReference>
<proteinExistence type="predicted"/>
<dbReference type="SUPFAM" id="SSF141868">
    <property type="entry name" value="EAL domain-like"/>
    <property type="match status" value="1"/>
</dbReference>
<dbReference type="Pfam" id="PF00990">
    <property type="entry name" value="GGDEF"/>
    <property type="match status" value="1"/>
</dbReference>
<comment type="caution">
    <text evidence="7">The sequence shown here is derived from an EMBL/GenBank/DDBJ whole genome shotgun (WGS) entry which is preliminary data.</text>
</comment>
<evidence type="ECO:0000313" key="7">
    <source>
        <dbReference type="EMBL" id="GIZ51577.1"/>
    </source>
</evidence>
<dbReference type="InterPro" id="IPR050706">
    <property type="entry name" value="Cyclic-di-GMP_PDE-like"/>
</dbReference>
<keyword evidence="8" id="KW-1185">Reference proteome</keyword>
<dbReference type="SUPFAM" id="SSF55073">
    <property type="entry name" value="Nucleotide cyclase"/>
    <property type="match status" value="1"/>
</dbReference>
<dbReference type="EMBL" id="BPMK01000006">
    <property type="protein sequence ID" value="GIZ51577.1"/>
    <property type="molecule type" value="Genomic_DNA"/>
</dbReference>
<dbReference type="InterPro" id="IPR035919">
    <property type="entry name" value="EAL_sf"/>
</dbReference>
<dbReference type="Pfam" id="PF13185">
    <property type="entry name" value="GAF_2"/>
    <property type="match status" value="1"/>
</dbReference>
<evidence type="ECO:0000313" key="8">
    <source>
        <dbReference type="Proteomes" id="UP000887222"/>
    </source>
</evidence>
<dbReference type="InterPro" id="IPR001789">
    <property type="entry name" value="Sig_transdc_resp-reg_receiver"/>
</dbReference>
<dbReference type="Proteomes" id="UP000887222">
    <property type="component" value="Unassembled WGS sequence"/>
</dbReference>
<dbReference type="PROSITE" id="PS50887">
    <property type="entry name" value="GGDEF"/>
    <property type="match status" value="1"/>
</dbReference>
<organism evidence="7 8">
    <name type="scientific">Noviherbaspirillum aridicola</name>
    <dbReference type="NCBI Taxonomy" id="2849687"/>
    <lineage>
        <taxon>Bacteria</taxon>
        <taxon>Pseudomonadati</taxon>
        <taxon>Pseudomonadota</taxon>
        <taxon>Betaproteobacteria</taxon>
        <taxon>Burkholderiales</taxon>
        <taxon>Oxalobacteraceae</taxon>
        <taxon>Noviherbaspirillum</taxon>
    </lineage>
</organism>
<dbReference type="SUPFAM" id="SSF52172">
    <property type="entry name" value="CheY-like"/>
    <property type="match status" value="1"/>
</dbReference>
<evidence type="ECO:0000259" key="6">
    <source>
        <dbReference type="PROSITE" id="PS50887"/>
    </source>
</evidence>
<dbReference type="RefSeq" id="WP_220807743.1">
    <property type="nucleotide sequence ID" value="NZ_BPMK01000006.1"/>
</dbReference>
<evidence type="ECO:0000256" key="1">
    <source>
        <dbReference type="ARBA" id="ARBA00022679"/>
    </source>
</evidence>
<sequence>MDRPIASLDRANRVLRMLSLINRAIVRGDSPDELFRDACRIAVDCGMFKFAWIGLVDTANDTIRLLTGYGDPSGPEDRLVAAGGLADLVRRSGSPCIFNDLMTVPQAVGCEELMRRGFRAMAGLPLCEGDRAIGVFVLYTDDTECFDDTVIGLLHEVVDDIAHALQHMHEEQRRLATESRLYYLAFYDPQTGLPNRALLDERLPLLARAGSLALFDIRLQRLDKAVQIYGRLSTDEVLRAVAARLDRLRTNESFVAHLAQDEFVLAVPGMRDPQAIESQAQRLLQALQAPVDIGQGEVFLHPSIGAACYPLHEADLGHLLRRARVAARRDNAEAGVRIYSASLDHGLETRLQMEADLHRALEREEFLLFYQPQLSLRTGTVVGVEALLQWRHPQRGIVAPGEFVPVLEDCGLMPAVGAWVLRSACMQAGEWQRQGLPPVRVGVNVSALQFRLSDLVKLVRDALGESGMNPALLELELTESLILENVDQTIEAMHQLKAMGLALSLDDFGTGYSSLGYLRRYPVDRIKIDRSFIVDMGAHAGSAALVRSILSMAANLGLRTIAEGVETFEQFNYLRKQRCDEMQGYLFSPAVAPAEIAQMIARGSGLATLSGAGAARQTLLLAGGDAGMLRQMQRSLQNEHWAILCAASAEEAMRLLACHDVGVVVAAPELPDRSAGDFLERVRDMYPETARILVCAHADFHALADAVNRGGVFRVLRAPADPAVLARLVDEGFFHANRGTGGPPQGGRQAAGRP</sequence>
<dbReference type="InterPro" id="IPR003018">
    <property type="entry name" value="GAF"/>
</dbReference>
<name>A0ABQ4Q3J9_9BURK</name>
<keyword evidence="2" id="KW-0418">Kinase</keyword>
<dbReference type="PANTHER" id="PTHR33121:SF70">
    <property type="entry name" value="SIGNALING PROTEIN YKOW"/>
    <property type="match status" value="1"/>
</dbReference>
<gene>
    <name evidence="7" type="ORF">NCCP691_15910</name>
</gene>
<dbReference type="InterPro" id="IPR029016">
    <property type="entry name" value="GAF-like_dom_sf"/>
</dbReference>
<keyword evidence="1" id="KW-0808">Transferase</keyword>
<accession>A0ABQ4Q3J9</accession>
<comment type="caution">
    <text evidence="3">Lacks conserved residue(s) required for the propagation of feature annotation.</text>
</comment>
<dbReference type="SUPFAM" id="SSF55781">
    <property type="entry name" value="GAF domain-like"/>
    <property type="match status" value="1"/>
</dbReference>
<dbReference type="InterPro" id="IPR043128">
    <property type="entry name" value="Rev_trsase/Diguanyl_cyclase"/>
</dbReference>
<dbReference type="Pfam" id="PF00563">
    <property type="entry name" value="EAL"/>
    <property type="match status" value="1"/>
</dbReference>
<feature type="domain" description="EAL" evidence="5">
    <location>
        <begin position="350"/>
        <end position="604"/>
    </location>
</feature>
<dbReference type="PROSITE" id="PS50883">
    <property type="entry name" value="EAL"/>
    <property type="match status" value="1"/>
</dbReference>